<dbReference type="SUPFAM" id="SSF53756">
    <property type="entry name" value="UDP-Glycosyltransferase/glycogen phosphorylase"/>
    <property type="match status" value="1"/>
</dbReference>
<dbReference type="InterPro" id="IPR051612">
    <property type="entry name" value="Teichoic_Acid_Biosynth"/>
</dbReference>
<dbReference type="AlphaFoldDB" id="A0AA38CXG6"/>
<dbReference type="PANTHER" id="PTHR37316:SF1">
    <property type="entry name" value="TEICHOIC ACID GLYCEROL-PHOSPHATE PRIMASE"/>
    <property type="match status" value="1"/>
</dbReference>
<evidence type="ECO:0000256" key="1">
    <source>
        <dbReference type="ARBA" id="ARBA00004202"/>
    </source>
</evidence>
<dbReference type="PANTHER" id="PTHR37316">
    <property type="entry name" value="TEICHOIC ACID GLYCEROL-PHOSPHATE PRIMASE"/>
    <property type="match status" value="1"/>
</dbReference>
<evidence type="ECO:0008006" key="9">
    <source>
        <dbReference type="Google" id="ProtNLM"/>
    </source>
</evidence>
<dbReference type="Pfam" id="PF04464">
    <property type="entry name" value="Glyphos_transf"/>
    <property type="match status" value="1"/>
</dbReference>
<dbReference type="Gene3D" id="3.40.50.11820">
    <property type="match status" value="1"/>
</dbReference>
<keyword evidence="6" id="KW-0472">Membrane</keyword>
<accession>A0AA38CXG6</accession>
<evidence type="ECO:0000256" key="5">
    <source>
        <dbReference type="ARBA" id="ARBA00022944"/>
    </source>
</evidence>
<keyword evidence="5" id="KW-0777">Teichoic acid biosynthesis</keyword>
<comment type="similarity">
    <text evidence="2">Belongs to the CDP-glycerol glycerophosphotransferase family.</text>
</comment>
<organism evidence="7 8">
    <name type="scientific">Tetragenococcus osmophilus</name>
    <dbReference type="NCBI Taxonomy" id="526944"/>
    <lineage>
        <taxon>Bacteria</taxon>
        <taxon>Bacillati</taxon>
        <taxon>Bacillota</taxon>
        <taxon>Bacilli</taxon>
        <taxon>Lactobacillales</taxon>
        <taxon>Enterococcaceae</taxon>
        <taxon>Tetragenococcus</taxon>
    </lineage>
</organism>
<dbReference type="RefSeq" id="WP_174705911.1">
    <property type="nucleotide sequence ID" value="NZ_BSUW01000001.1"/>
</dbReference>
<reference evidence="7 8" key="1">
    <citation type="journal article" date="2014" name="Int. J. Syst. Evol. Microbiol.">
        <title>Complete genome sequence of Corynebacterium casei LMG S-19264T (=DSM 44701T), isolated from a smear-ripened cheese.</title>
        <authorList>
            <consortium name="US DOE Joint Genome Institute (JGI-PGF)"/>
            <person name="Walter F."/>
            <person name="Albersmeier A."/>
            <person name="Kalinowski J."/>
            <person name="Ruckert C."/>
        </authorList>
    </citation>
    <scope>NUCLEOTIDE SEQUENCE [LARGE SCALE GENOMIC DNA]</scope>
    <source>
        <strain evidence="7 8">NBRC 114545</strain>
    </source>
</reference>
<dbReference type="Proteomes" id="UP001157039">
    <property type="component" value="Unassembled WGS sequence"/>
</dbReference>
<dbReference type="InterPro" id="IPR043148">
    <property type="entry name" value="TagF_C"/>
</dbReference>
<keyword evidence="3" id="KW-1003">Cell membrane</keyword>
<protein>
    <recommendedName>
        <fullName evidence="9">CDP-glycerol--poly(Glycerophosphate) glycerophosphotransferase</fullName>
    </recommendedName>
</protein>
<comment type="subcellular location">
    <subcellularLocation>
        <location evidence="1">Cell membrane</location>
        <topology evidence="1">Peripheral membrane protein</topology>
    </subcellularLocation>
</comment>
<evidence type="ECO:0000256" key="6">
    <source>
        <dbReference type="ARBA" id="ARBA00023136"/>
    </source>
</evidence>
<evidence type="ECO:0000256" key="4">
    <source>
        <dbReference type="ARBA" id="ARBA00022679"/>
    </source>
</evidence>
<evidence type="ECO:0000313" key="7">
    <source>
        <dbReference type="EMBL" id="GMA71410.1"/>
    </source>
</evidence>
<comment type="caution">
    <text evidence="7">The sequence shown here is derived from an EMBL/GenBank/DDBJ whole genome shotgun (WGS) entry which is preliminary data.</text>
</comment>
<evidence type="ECO:0000313" key="8">
    <source>
        <dbReference type="Proteomes" id="UP001157039"/>
    </source>
</evidence>
<gene>
    <name evidence="7" type="primary">tagB</name>
    <name evidence="7" type="ORF">GCM10025885_04590</name>
</gene>
<proteinExistence type="inferred from homology"/>
<dbReference type="GO" id="GO:0047355">
    <property type="term" value="F:CDP-glycerol glycerophosphotransferase activity"/>
    <property type="evidence" value="ECO:0007669"/>
    <property type="project" value="InterPro"/>
</dbReference>
<sequence length="384" mass="45102">MSNPLVLASKEFYLMLVQFASKRTKKKNDEIIFLLSFPESSQMTLQLLYKHFPDKLVICYTKNAKDLAEFYENKGCPIYCIDTFSVLIKDIVPLVSSSKLVFCDNYFAFLARITFNNKASVVQLWHANGAIKLFGLEAKYTQNVTKRDRERYIEVYNKFTHYVVSSQKMADVFAKNYRQVINELPFGYLPTDLFFDQGWLQRAKKQFKHNFPTNKKIALYVPTYREHQSEIPLDFSSLKRQLNDEWLVMVKPHPHDKELYQKVKDIDGIISDFKEMNLAQILPSVDCLITDYSSIPFEYSLANSNGKMVFFCYDYEEYKKEVGIEEGFQYWAPGKIVKKQNELVSAVQTPSEEDFETFNQMWNEYAHGSAREQLLKWVKNVYDN</sequence>
<keyword evidence="4" id="KW-0808">Transferase</keyword>
<dbReference type="InterPro" id="IPR043149">
    <property type="entry name" value="TagF_N"/>
</dbReference>
<dbReference type="Gene3D" id="3.40.50.12580">
    <property type="match status" value="1"/>
</dbReference>
<dbReference type="InterPro" id="IPR007554">
    <property type="entry name" value="Glycerophosphate_synth"/>
</dbReference>
<name>A0AA38CXG6_9ENTE</name>
<dbReference type="EMBL" id="BSUW01000001">
    <property type="protein sequence ID" value="GMA71410.1"/>
    <property type="molecule type" value="Genomic_DNA"/>
</dbReference>
<evidence type="ECO:0000256" key="3">
    <source>
        <dbReference type="ARBA" id="ARBA00022475"/>
    </source>
</evidence>
<dbReference type="GO" id="GO:0005886">
    <property type="term" value="C:plasma membrane"/>
    <property type="evidence" value="ECO:0007669"/>
    <property type="project" value="UniProtKB-SubCell"/>
</dbReference>
<dbReference type="GO" id="GO:0019350">
    <property type="term" value="P:teichoic acid biosynthetic process"/>
    <property type="evidence" value="ECO:0007669"/>
    <property type="project" value="UniProtKB-KW"/>
</dbReference>
<evidence type="ECO:0000256" key="2">
    <source>
        <dbReference type="ARBA" id="ARBA00010488"/>
    </source>
</evidence>